<sequence>MVDSPTTEQDEVPEEDETFQEHHQRVEQMSANAGQLKDAWSNTLEDMHALADERREEGYEVTEIASVDAGPIGRDTNDPDGEYGMEFVVADDDGSEFAAAFEAGDYPEYDVYRAEVQSDAFIVEELRDPDAERVILLAGGYHLKDIAMCAFAAREEGEMFTFVRTMDGTRLGAFRHDGYEKFFPRADELPEDPAELEFF</sequence>
<organism evidence="2 3">
    <name type="scientific">Halobacterium litoreum</name>
    <dbReference type="NCBI Taxonomy" id="2039234"/>
    <lineage>
        <taxon>Archaea</taxon>
        <taxon>Methanobacteriati</taxon>
        <taxon>Methanobacteriota</taxon>
        <taxon>Stenosarchaea group</taxon>
        <taxon>Halobacteria</taxon>
        <taxon>Halobacteriales</taxon>
        <taxon>Halobacteriaceae</taxon>
        <taxon>Halobacterium</taxon>
    </lineage>
</organism>
<dbReference type="Proteomes" id="UP001595660">
    <property type="component" value="Unassembled WGS sequence"/>
</dbReference>
<reference evidence="2 3" key="1">
    <citation type="journal article" date="2019" name="Int. J. Syst. Evol. Microbiol.">
        <title>The Global Catalogue of Microorganisms (GCM) 10K type strain sequencing project: providing services to taxonomists for standard genome sequencing and annotation.</title>
        <authorList>
            <consortium name="The Broad Institute Genomics Platform"/>
            <consortium name="The Broad Institute Genome Sequencing Center for Infectious Disease"/>
            <person name="Wu L."/>
            <person name="Ma J."/>
        </authorList>
    </citation>
    <scope>NUCLEOTIDE SEQUENCE [LARGE SCALE GENOMIC DNA]</scope>
    <source>
        <strain evidence="2 3">CGMCC 1.12562</strain>
    </source>
</reference>
<dbReference type="RefSeq" id="WP_232571116.1">
    <property type="nucleotide sequence ID" value="NZ_CP089466.1"/>
</dbReference>
<name>A0ABD5NEZ4_9EURY</name>
<evidence type="ECO:0000313" key="3">
    <source>
        <dbReference type="Proteomes" id="UP001595660"/>
    </source>
</evidence>
<evidence type="ECO:0000256" key="1">
    <source>
        <dbReference type="SAM" id="MobiDB-lite"/>
    </source>
</evidence>
<dbReference type="Pfam" id="PF24373">
    <property type="entry name" value="DUF7529"/>
    <property type="match status" value="1"/>
</dbReference>
<dbReference type="GeneID" id="69119245"/>
<proteinExistence type="predicted"/>
<accession>A0ABD5NEZ4</accession>
<dbReference type="InterPro" id="IPR055951">
    <property type="entry name" value="DUF7529"/>
</dbReference>
<protein>
    <submittedName>
        <fullName evidence="2">Uncharacterized protein</fullName>
    </submittedName>
</protein>
<keyword evidence="3" id="KW-1185">Reference proteome</keyword>
<feature type="compositionally biased region" description="Acidic residues" evidence="1">
    <location>
        <begin position="8"/>
        <end position="18"/>
    </location>
</feature>
<dbReference type="AlphaFoldDB" id="A0ABD5NEZ4"/>
<comment type="caution">
    <text evidence="2">The sequence shown here is derived from an EMBL/GenBank/DDBJ whole genome shotgun (WGS) entry which is preliminary data.</text>
</comment>
<feature type="region of interest" description="Disordered" evidence="1">
    <location>
        <begin position="1"/>
        <end position="30"/>
    </location>
</feature>
<gene>
    <name evidence="2" type="ORF">ACFOKC_08490</name>
</gene>
<dbReference type="EMBL" id="JBHRWN010000002">
    <property type="protein sequence ID" value="MFC3477762.1"/>
    <property type="molecule type" value="Genomic_DNA"/>
</dbReference>
<evidence type="ECO:0000313" key="2">
    <source>
        <dbReference type="EMBL" id="MFC3477762.1"/>
    </source>
</evidence>